<evidence type="ECO:0000313" key="1">
    <source>
        <dbReference type="EMBL" id="KZK74166.1"/>
    </source>
</evidence>
<proteinExistence type="predicted"/>
<reference evidence="1 2" key="1">
    <citation type="submission" date="2016-03" db="EMBL/GenBank/DDBJ databases">
        <title>Speciation and ecological success in dimly lit waters: horizontal gene transfer in a green sulfur bacteria bloom unveiled by metagenomic assembly.</title>
        <authorList>
            <person name="Llorens-Mares T."/>
            <person name="Liu Z."/>
            <person name="Allen L.Z."/>
            <person name="Rusch D.B."/>
            <person name="Craig M.T."/>
            <person name="Dupont C.L."/>
            <person name="Bryant D.A."/>
            <person name="Casamayor E.O."/>
        </authorList>
    </citation>
    <scope>NUCLEOTIDE SEQUENCE [LARGE SCALE GENOMIC DNA]</scope>
    <source>
        <strain evidence="1">CIII</strain>
    </source>
</reference>
<dbReference type="AlphaFoldDB" id="A0A165LKW1"/>
<dbReference type="EMBL" id="LVWG01000031">
    <property type="protein sequence ID" value="KZK74166.1"/>
    <property type="molecule type" value="Genomic_DNA"/>
</dbReference>
<gene>
    <name evidence="1" type="ORF">A3K90_02465</name>
</gene>
<accession>A0A165LKW1</accession>
<dbReference type="Proteomes" id="UP000076481">
    <property type="component" value="Unassembled WGS sequence"/>
</dbReference>
<evidence type="ECO:0000313" key="2">
    <source>
        <dbReference type="Proteomes" id="UP000076481"/>
    </source>
</evidence>
<name>A0A165LKW1_PELLU</name>
<protein>
    <submittedName>
        <fullName evidence="1">Uncharacterized protein</fullName>
    </submittedName>
</protein>
<organism evidence="1 2">
    <name type="scientific">Pelodictyon luteolum</name>
    <dbReference type="NCBI Taxonomy" id="1100"/>
    <lineage>
        <taxon>Bacteria</taxon>
        <taxon>Pseudomonadati</taxon>
        <taxon>Chlorobiota</taxon>
        <taxon>Chlorobiia</taxon>
        <taxon>Chlorobiales</taxon>
        <taxon>Chlorobiaceae</taxon>
        <taxon>Chlorobium/Pelodictyon group</taxon>
        <taxon>Pelodictyon</taxon>
    </lineage>
</organism>
<comment type="caution">
    <text evidence="1">The sequence shown here is derived from an EMBL/GenBank/DDBJ whole genome shotgun (WGS) entry which is preliminary data.</text>
</comment>
<sequence length="61" mass="7015">MEADKPVRAPPVEVRISIPFLQLFRASRHKDVFHFIRNLNEAILYGSCCGVAILKYRAMLI</sequence>